<reference evidence="3 4" key="1">
    <citation type="submission" date="2019-01" db="EMBL/GenBank/DDBJ databases">
        <title>Geovibrio thiophilus DSM 11263, complete genome.</title>
        <authorList>
            <person name="Spring S."/>
            <person name="Bunk B."/>
            <person name="Sproer C."/>
        </authorList>
    </citation>
    <scope>NUCLEOTIDE SEQUENCE [LARGE SCALE GENOMIC DNA]</scope>
    <source>
        <strain evidence="3 4">DSM 11263</strain>
    </source>
</reference>
<feature type="binding site" evidence="2">
    <location>
        <begin position="51"/>
        <end position="53"/>
    </location>
    <ligand>
        <name>substrate</name>
    </ligand>
</feature>
<dbReference type="FunFam" id="3.40.50.10470:FF:000006">
    <property type="entry name" value="Methylthioribose-1-phosphate isomerase"/>
    <property type="match status" value="1"/>
</dbReference>
<dbReference type="Gene3D" id="3.40.50.10470">
    <property type="entry name" value="Translation initiation factor eif-2b, domain 2"/>
    <property type="match status" value="1"/>
</dbReference>
<protein>
    <recommendedName>
        <fullName evidence="2">Methylthioribose-1-phosphate isomerase</fullName>
        <shortName evidence="2">M1Pi</shortName>
        <shortName evidence="2">MTR-1-P isomerase</shortName>
        <ecNumber evidence="2">5.3.1.23</ecNumber>
    </recommendedName>
    <alternativeName>
        <fullName evidence="2">S-methyl-5-thioribose-1-phosphate isomerase</fullName>
    </alternativeName>
</protein>
<dbReference type="Proteomes" id="UP000287502">
    <property type="component" value="Chromosome"/>
</dbReference>
<evidence type="ECO:0000313" key="3">
    <source>
        <dbReference type="EMBL" id="QAR33147.1"/>
    </source>
</evidence>
<dbReference type="InterPro" id="IPR011559">
    <property type="entry name" value="Initiation_fac_2B_a/b/d"/>
</dbReference>
<dbReference type="NCBIfam" id="NF004326">
    <property type="entry name" value="PRK05720.1"/>
    <property type="match status" value="1"/>
</dbReference>
<dbReference type="UniPathway" id="UPA00904">
    <property type="reaction ID" value="UER00874"/>
</dbReference>
<dbReference type="NCBIfam" id="TIGR00524">
    <property type="entry name" value="eIF-2B_rel"/>
    <property type="match status" value="1"/>
</dbReference>
<dbReference type="AlphaFoldDB" id="A0A410JYA4"/>
<dbReference type="GO" id="GO:0019509">
    <property type="term" value="P:L-methionine salvage from methylthioadenosine"/>
    <property type="evidence" value="ECO:0007669"/>
    <property type="project" value="UniProtKB-UniRule"/>
</dbReference>
<dbReference type="InterPro" id="IPR027363">
    <property type="entry name" value="M1Pi_N"/>
</dbReference>
<keyword evidence="4" id="KW-1185">Reference proteome</keyword>
<dbReference type="SUPFAM" id="SSF100950">
    <property type="entry name" value="NagB/RpiA/CoA transferase-like"/>
    <property type="match status" value="1"/>
</dbReference>
<comment type="catalytic activity">
    <reaction evidence="2">
        <text>5-(methylsulfanyl)-alpha-D-ribose 1-phosphate = 5-(methylsulfanyl)-D-ribulose 1-phosphate</text>
        <dbReference type="Rhea" id="RHEA:19989"/>
        <dbReference type="ChEBI" id="CHEBI:58533"/>
        <dbReference type="ChEBI" id="CHEBI:58548"/>
        <dbReference type="EC" id="5.3.1.23"/>
    </reaction>
</comment>
<dbReference type="OrthoDB" id="9803436at2"/>
<dbReference type="NCBIfam" id="TIGR00512">
    <property type="entry name" value="salvage_mtnA"/>
    <property type="match status" value="1"/>
</dbReference>
<comment type="similarity">
    <text evidence="2">Belongs to the EIF-2B alpha/beta/delta subunits family. MtnA subfamily.</text>
</comment>
<keyword evidence="2" id="KW-0028">Amino-acid biosynthesis</keyword>
<evidence type="ECO:0000256" key="1">
    <source>
        <dbReference type="ARBA" id="ARBA00023235"/>
    </source>
</evidence>
<feature type="binding site" evidence="2">
    <location>
        <position position="201"/>
    </location>
    <ligand>
        <name>substrate</name>
    </ligand>
</feature>
<dbReference type="InterPro" id="IPR000649">
    <property type="entry name" value="IF-2B-related"/>
</dbReference>
<dbReference type="RefSeq" id="WP_128466433.1">
    <property type="nucleotide sequence ID" value="NZ_CP035108.1"/>
</dbReference>
<dbReference type="InterPro" id="IPR042529">
    <property type="entry name" value="IF_2B-like_C"/>
</dbReference>
<feature type="site" description="Transition state stabilizer" evidence="2">
    <location>
        <position position="162"/>
    </location>
</feature>
<sequence length="351" mass="37868">MNTSFKLPGTVEWKNGELYFLDQTLLPLEIISEKQENAEQVWDSIKRLKVRGAPAIGIAGAYGLAVGMRNKLRLSADGFLKELARCAEYLNSSRPTAVNLSWALKRIVGRVSESGLDSAEAMYRLLVTEAELIHAEDRAICEGIGRHGAGLIKEEAGVLTHCNAGSLATSGIGTATAPMYTAHAEGRRFRVFSDETRPLLQGARLTSWELQRAGLDVTLICDNMAASVMAKGWINLVIVGTDRVTANGDVANKIGTLGVAVMAKHFGIPFYVACPSSTVDLATACGADIEIEERDAEEVTSFGERRTAPENIKVCNPAFDVTPNELITGIITEKGIIKAPYGETLVRLFGK</sequence>
<dbReference type="EC" id="5.3.1.23" evidence="2"/>
<dbReference type="InterPro" id="IPR037171">
    <property type="entry name" value="NagB/RpiA_transferase-like"/>
</dbReference>
<dbReference type="InterPro" id="IPR005251">
    <property type="entry name" value="IF-M1Pi"/>
</dbReference>
<comment type="function">
    <text evidence="2">Catalyzes the interconversion of methylthioribose-1-phosphate (MTR-1-P) into methylthioribulose-1-phosphate (MTRu-1-P).</text>
</comment>
<dbReference type="KEGG" id="gtl:EP073_06960"/>
<keyword evidence="1 2" id="KW-0413">Isomerase</keyword>
<dbReference type="GO" id="GO:0046523">
    <property type="term" value="F:S-methyl-5-thioribose-1-phosphate isomerase activity"/>
    <property type="evidence" value="ECO:0007669"/>
    <property type="project" value="UniProtKB-UniRule"/>
</dbReference>
<dbReference type="HAMAP" id="MF_01678">
    <property type="entry name" value="Salvage_MtnA"/>
    <property type="match status" value="1"/>
</dbReference>
<proteinExistence type="inferred from homology"/>
<feature type="active site" description="Proton donor" evidence="2">
    <location>
        <position position="242"/>
    </location>
</feature>
<name>A0A410JYA4_9BACT</name>
<accession>A0A410JYA4</accession>
<dbReference type="Gene3D" id="1.20.120.420">
    <property type="entry name" value="translation initiation factor eif-2b, domain 1"/>
    <property type="match status" value="1"/>
</dbReference>
<evidence type="ECO:0000313" key="4">
    <source>
        <dbReference type="Proteomes" id="UP000287502"/>
    </source>
</evidence>
<dbReference type="FunFam" id="1.20.120.420:FF:000003">
    <property type="entry name" value="Methylthioribose-1-phosphate isomerase"/>
    <property type="match status" value="1"/>
</dbReference>
<gene>
    <name evidence="2 3" type="primary">mtnA</name>
    <name evidence="3" type="ORF">EP073_06960</name>
</gene>
<evidence type="ECO:0000256" key="2">
    <source>
        <dbReference type="HAMAP-Rule" id="MF_01678"/>
    </source>
</evidence>
<feature type="binding site" evidence="2">
    <location>
        <begin position="252"/>
        <end position="253"/>
    </location>
    <ligand>
        <name>substrate</name>
    </ligand>
</feature>
<feature type="binding site" evidence="2">
    <location>
        <position position="94"/>
    </location>
    <ligand>
        <name>substrate</name>
    </ligand>
</feature>
<keyword evidence="2" id="KW-0486">Methionine biosynthesis</keyword>
<organism evidence="3 4">
    <name type="scientific">Geovibrio thiophilus</name>
    <dbReference type="NCBI Taxonomy" id="139438"/>
    <lineage>
        <taxon>Bacteria</taxon>
        <taxon>Pseudomonadati</taxon>
        <taxon>Deferribacterota</taxon>
        <taxon>Deferribacteres</taxon>
        <taxon>Deferribacterales</taxon>
        <taxon>Geovibrionaceae</taxon>
        <taxon>Geovibrio</taxon>
    </lineage>
</organism>
<dbReference type="Pfam" id="PF01008">
    <property type="entry name" value="IF-2B"/>
    <property type="match status" value="1"/>
</dbReference>
<comment type="pathway">
    <text evidence="2">Amino-acid biosynthesis; L-methionine biosynthesis via salvage pathway; L-methionine from S-methyl-5-thio-alpha-D-ribose 1-phosphate: step 1/6.</text>
</comment>
<dbReference type="PANTHER" id="PTHR43475:SF1">
    <property type="entry name" value="METHYLTHIORIBOSE-1-PHOSPHATE ISOMERASE"/>
    <property type="match status" value="1"/>
</dbReference>
<dbReference type="PANTHER" id="PTHR43475">
    <property type="entry name" value="METHYLTHIORIBOSE-1-PHOSPHATE ISOMERASE"/>
    <property type="match status" value="1"/>
</dbReference>
<dbReference type="EMBL" id="CP035108">
    <property type="protein sequence ID" value="QAR33147.1"/>
    <property type="molecule type" value="Genomic_DNA"/>
</dbReference>